<evidence type="ECO:0000313" key="2">
    <source>
        <dbReference type="Proteomes" id="UP000309997"/>
    </source>
</evidence>
<comment type="caution">
    <text evidence="1">The sequence shown here is derived from an EMBL/GenBank/DDBJ whole genome shotgun (WGS) entry which is preliminary data.</text>
</comment>
<reference evidence="1 2" key="1">
    <citation type="journal article" date="2024" name="Plant Biotechnol. J.">
        <title>Genome and CRISPR/Cas9 system of a widespread forest tree (Populus alba) in the world.</title>
        <authorList>
            <person name="Liu Y.J."/>
            <person name="Jiang P.F."/>
            <person name="Han X.M."/>
            <person name="Li X.Y."/>
            <person name="Wang H.M."/>
            <person name="Wang Y.J."/>
            <person name="Wang X.X."/>
            <person name="Zeng Q.Y."/>
        </authorList>
    </citation>
    <scope>NUCLEOTIDE SEQUENCE [LARGE SCALE GENOMIC DNA]</scope>
    <source>
        <strain evidence="2">cv. PAL-ZL1</strain>
    </source>
</reference>
<name>A0ACC4BDF4_POPAL</name>
<proteinExistence type="predicted"/>
<dbReference type="EMBL" id="RCHU02000011">
    <property type="protein sequence ID" value="KAL3576605.1"/>
    <property type="molecule type" value="Genomic_DNA"/>
</dbReference>
<gene>
    <name evidence="1" type="ORF">D5086_021888</name>
</gene>
<accession>A0ACC4BDF4</accession>
<organism evidence="1 2">
    <name type="scientific">Populus alba</name>
    <name type="common">White poplar</name>
    <dbReference type="NCBI Taxonomy" id="43335"/>
    <lineage>
        <taxon>Eukaryota</taxon>
        <taxon>Viridiplantae</taxon>
        <taxon>Streptophyta</taxon>
        <taxon>Embryophyta</taxon>
        <taxon>Tracheophyta</taxon>
        <taxon>Spermatophyta</taxon>
        <taxon>Magnoliopsida</taxon>
        <taxon>eudicotyledons</taxon>
        <taxon>Gunneridae</taxon>
        <taxon>Pentapetalae</taxon>
        <taxon>rosids</taxon>
        <taxon>fabids</taxon>
        <taxon>Malpighiales</taxon>
        <taxon>Salicaceae</taxon>
        <taxon>Saliceae</taxon>
        <taxon>Populus</taxon>
    </lineage>
</organism>
<keyword evidence="2" id="KW-1185">Reference proteome</keyword>
<protein>
    <submittedName>
        <fullName evidence="1">Uncharacterized protein</fullName>
    </submittedName>
</protein>
<sequence length="122" mass="13658">MISPTTRIHGVECALEDGLVARAVLLHCRIGVFHVLAECSGAAQSNSFIHIVEARSWPCFVSIEKQYAMCFVRVKSKDTWPVNLHRSYAFPINSSQMKSTTFELFQSAIDRCFASKLATCQD</sequence>
<dbReference type="Proteomes" id="UP000309997">
    <property type="component" value="Unassembled WGS sequence"/>
</dbReference>
<evidence type="ECO:0000313" key="1">
    <source>
        <dbReference type="EMBL" id="KAL3576605.1"/>
    </source>
</evidence>